<organism evidence="2 3">
    <name type="scientific">Brassica cretica</name>
    <name type="common">Mustard</name>
    <dbReference type="NCBI Taxonomy" id="69181"/>
    <lineage>
        <taxon>Eukaryota</taxon>
        <taxon>Viridiplantae</taxon>
        <taxon>Streptophyta</taxon>
        <taxon>Embryophyta</taxon>
        <taxon>Tracheophyta</taxon>
        <taxon>Spermatophyta</taxon>
        <taxon>Magnoliopsida</taxon>
        <taxon>eudicotyledons</taxon>
        <taxon>Gunneridae</taxon>
        <taxon>Pentapetalae</taxon>
        <taxon>rosids</taxon>
        <taxon>malvids</taxon>
        <taxon>Brassicales</taxon>
        <taxon>Brassicaceae</taxon>
        <taxon>Brassiceae</taxon>
        <taxon>Brassica</taxon>
    </lineage>
</organism>
<name>A0ABQ7AXW1_BRACR</name>
<keyword evidence="3" id="KW-1185">Reference proteome</keyword>
<evidence type="ECO:0000256" key="1">
    <source>
        <dbReference type="SAM" id="MobiDB-lite"/>
    </source>
</evidence>
<dbReference type="Proteomes" id="UP000266723">
    <property type="component" value="Unassembled WGS sequence"/>
</dbReference>
<gene>
    <name evidence="2" type="ORF">DY000_02063988</name>
</gene>
<feature type="region of interest" description="Disordered" evidence="1">
    <location>
        <begin position="19"/>
        <end position="62"/>
    </location>
</feature>
<comment type="caution">
    <text evidence="2">The sequence shown here is derived from an EMBL/GenBank/DDBJ whole genome shotgun (WGS) entry which is preliminary data.</text>
</comment>
<evidence type="ECO:0000313" key="3">
    <source>
        <dbReference type="Proteomes" id="UP000266723"/>
    </source>
</evidence>
<protein>
    <recommendedName>
        <fullName evidence="4">TPX2 central domain-containing protein</fullName>
    </recommendedName>
</protein>
<evidence type="ECO:0008006" key="4">
    <source>
        <dbReference type="Google" id="ProtNLM"/>
    </source>
</evidence>
<sequence length="89" mass="9866">MCQLSTACKDALHPETRLKARISHLPPAIQRRGDRSAPSAEPKQLKKDVQTEPSSRLIKSLTGPTFPTKSIVFNRPSTIDLPTCKPDIF</sequence>
<accession>A0ABQ7AXW1</accession>
<proteinExistence type="predicted"/>
<evidence type="ECO:0000313" key="2">
    <source>
        <dbReference type="EMBL" id="KAF3518889.1"/>
    </source>
</evidence>
<dbReference type="EMBL" id="QGKV02001556">
    <property type="protein sequence ID" value="KAF3518889.1"/>
    <property type="molecule type" value="Genomic_DNA"/>
</dbReference>
<reference evidence="2 3" key="1">
    <citation type="journal article" date="2020" name="BMC Genomics">
        <title>Intraspecific diversification of the crop wild relative Brassica cretica Lam. using demographic model selection.</title>
        <authorList>
            <person name="Kioukis A."/>
            <person name="Michalopoulou V.A."/>
            <person name="Briers L."/>
            <person name="Pirintsos S."/>
            <person name="Studholme D.J."/>
            <person name="Pavlidis P."/>
            <person name="Sarris P.F."/>
        </authorList>
    </citation>
    <scope>NUCLEOTIDE SEQUENCE [LARGE SCALE GENOMIC DNA]</scope>
    <source>
        <strain evidence="3">cv. PFS-1207/04</strain>
    </source>
</reference>